<feature type="chain" id="PRO_5014669498" evidence="1">
    <location>
        <begin position="17"/>
        <end position="118"/>
    </location>
</feature>
<protein>
    <submittedName>
        <fullName evidence="2">Putative secreted peptide</fullName>
    </submittedName>
</protein>
<name>A0A2M3ZW75_9DIPT</name>
<sequence>MVPLLPCFLLLQPATCELADTATVRGSLRGAFPVLSGTIPIIIIFTVPSLRCTAVPTAATVIFLFLVKRWSNGGCPLRTAGRCLTIETKQRGGGLLERVVVSLLFTHHQTTFLRGRCP</sequence>
<feature type="signal peptide" evidence="1">
    <location>
        <begin position="1"/>
        <end position="16"/>
    </location>
</feature>
<reference evidence="2" key="1">
    <citation type="submission" date="2018-01" db="EMBL/GenBank/DDBJ databases">
        <title>An insight into the sialome of Amazonian anophelines.</title>
        <authorList>
            <person name="Ribeiro J.M."/>
            <person name="Scarpassa V."/>
            <person name="Calvo E."/>
        </authorList>
    </citation>
    <scope>NUCLEOTIDE SEQUENCE</scope>
    <source>
        <tissue evidence="2">Salivary glands</tissue>
    </source>
</reference>
<accession>A0A2M3ZW75</accession>
<organism evidence="2">
    <name type="scientific">Anopheles braziliensis</name>
    <dbReference type="NCBI Taxonomy" id="58242"/>
    <lineage>
        <taxon>Eukaryota</taxon>
        <taxon>Metazoa</taxon>
        <taxon>Ecdysozoa</taxon>
        <taxon>Arthropoda</taxon>
        <taxon>Hexapoda</taxon>
        <taxon>Insecta</taxon>
        <taxon>Pterygota</taxon>
        <taxon>Neoptera</taxon>
        <taxon>Endopterygota</taxon>
        <taxon>Diptera</taxon>
        <taxon>Nematocera</taxon>
        <taxon>Culicoidea</taxon>
        <taxon>Culicidae</taxon>
        <taxon>Anophelinae</taxon>
        <taxon>Anopheles</taxon>
    </lineage>
</organism>
<evidence type="ECO:0000313" key="2">
    <source>
        <dbReference type="EMBL" id="MBW32771.1"/>
    </source>
</evidence>
<keyword evidence="1" id="KW-0732">Signal</keyword>
<evidence type="ECO:0000256" key="1">
    <source>
        <dbReference type="SAM" id="SignalP"/>
    </source>
</evidence>
<proteinExistence type="predicted"/>
<dbReference type="AlphaFoldDB" id="A0A2M3ZW75"/>
<dbReference type="EMBL" id="GGFM01012020">
    <property type="protein sequence ID" value="MBW32771.1"/>
    <property type="molecule type" value="Transcribed_RNA"/>
</dbReference>